<name>A0A2P1PT09_9GAMM</name>
<dbReference type="GO" id="GO:0000155">
    <property type="term" value="F:phosphorelay sensor kinase activity"/>
    <property type="evidence" value="ECO:0007669"/>
    <property type="project" value="InterPro"/>
</dbReference>
<dbReference type="Proteomes" id="UP000241074">
    <property type="component" value="Chromosome"/>
</dbReference>
<dbReference type="AlphaFoldDB" id="A0A2P1PT09"/>
<protein>
    <recommendedName>
        <fullName evidence="3">histidine kinase</fullName>
        <ecNumber evidence="3">2.7.13.3</ecNumber>
    </recommendedName>
</protein>
<dbReference type="InterPro" id="IPR005467">
    <property type="entry name" value="His_kinase_dom"/>
</dbReference>
<feature type="transmembrane region" description="Helical" evidence="9">
    <location>
        <begin position="6"/>
        <end position="27"/>
    </location>
</feature>
<evidence type="ECO:0000256" key="5">
    <source>
        <dbReference type="ARBA" id="ARBA00022679"/>
    </source>
</evidence>
<evidence type="ECO:0000256" key="6">
    <source>
        <dbReference type="ARBA" id="ARBA00022741"/>
    </source>
</evidence>
<dbReference type="InterPro" id="IPR050980">
    <property type="entry name" value="2C_sensor_his_kinase"/>
</dbReference>
<reference evidence="11 12" key="1">
    <citation type="submission" date="2018-03" db="EMBL/GenBank/DDBJ databases">
        <title>Ahniella affigens gen. nov., sp. nov., a gammaproteobacterium isolated from sandy soil near a stream.</title>
        <authorList>
            <person name="Ko Y."/>
            <person name="Kim J.-H."/>
        </authorList>
    </citation>
    <scope>NUCLEOTIDE SEQUENCE [LARGE SCALE GENOMIC DNA]</scope>
    <source>
        <strain evidence="11 12">D13</strain>
    </source>
</reference>
<reference evidence="11 12" key="2">
    <citation type="submission" date="2018-03" db="EMBL/GenBank/DDBJ databases">
        <authorList>
            <person name="Keele B.F."/>
        </authorList>
    </citation>
    <scope>NUCLEOTIDE SEQUENCE [LARGE SCALE GENOMIC DNA]</scope>
    <source>
        <strain evidence="11 12">D13</strain>
    </source>
</reference>
<dbReference type="GO" id="GO:0005886">
    <property type="term" value="C:plasma membrane"/>
    <property type="evidence" value="ECO:0007669"/>
    <property type="project" value="UniProtKB-SubCell"/>
</dbReference>
<dbReference type="RefSeq" id="WP_106891894.1">
    <property type="nucleotide sequence ID" value="NZ_CP027860.1"/>
</dbReference>
<gene>
    <name evidence="11" type="ORF">C7S18_12520</name>
</gene>
<proteinExistence type="predicted"/>
<keyword evidence="9" id="KW-0472">Membrane</keyword>
<keyword evidence="9" id="KW-1133">Transmembrane helix</keyword>
<dbReference type="Pfam" id="PF02518">
    <property type="entry name" value="HATPase_c"/>
    <property type="match status" value="1"/>
</dbReference>
<evidence type="ECO:0000256" key="1">
    <source>
        <dbReference type="ARBA" id="ARBA00000085"/>
    </source>
</evidence>
<dbReference type="SUPFAM" id="SSF47384">
    <property type="entry name" value="Homodimeric domain of signal transducing histidine kinase"/>
    <property type="match status" value="1"/>
</dbReference>
<evidence type="ECO:0000313" key="12">
    <source>
        <dbReference type="Proteomes" id="UP000241074"/>
    </source>
</evidence>
<evidence type="ECO:0000256" key="2">
    <source>
        <dbReference type="ARBA" id="ARBA00004651"/>
    </source>
</evidence>
<dbReference type="KEGG" id="xba:C7S18_12520"/>
<dbReference type="InterPro" id="IPR036097">
    <property type="entry name" value="HisK_dim/P_sf"/>
</dbReference>
<comment type="subcellular location">
    <subcellularLocation>
        <location evidence="2">Cell membrane</location>
        <topology evidence="2">Multi-pass membrane protein</topology>
    </subcellularLocation>
</comment>
<dbReference type="PROSITE" id="PS50109">
    <property type="entry name" value="HIS_KIN"/>
    <property type="match status" value="1"/>
</dbReference>
<dbReference type="Pfam" id="PF00512">
    <property type="entry name" value="HisKA"/>
    <property type="match status" value="1"/>
</dbReference>
<dbReference type="InterPro" id="IPR003661">
    <property type="entry name" value="HisK_dim/P_dom"/>
</dbReference>
<dbReference type="InterPro" id="IPR003594">
    <property type="entry name" value="HATPase_dom"/>
</dbReference>
<keyword evidence="5" id="KW-0808">Transferase</keyword>
<dbReference type="GO" id="GO:0005524">
    <property type="term" value="F:ATP binding"/>
    <property type="evidence" value="ECO:0007669"/>
    <property type="project" value="UniProtKB-KW"/>
</dbReference>
<dbReference type="OrthoDB" id="9804645at2"/>
<keyword evidence="4" id="KW-1003">Cell membrane</keyword>
<sequence length="400" mass="44328">MSLRVQIWLLLAAVVLIAFLVAGAVMARQTLDGGSRQIAEWIDFAARQADGDRALDYRQHQDGRTPLLEMRNRLPPDETTRSPLAVAVLDDLRDWRGRDHVRLEGGDRPTFWLQSQRDPEQWIGVPMQTLRGNIARASWWILIVSAALILLIGGWFSDRLTRSLQALADAAPNLVHGSIDVAKLGQGSYEVKALAQALSAAAAAVHKHYHARESWLTGFSHDLRTPIARLKFALELEPTPLKNRQEIDANLDEMDRLLAAFLDLQRHGLDEPITRIDLAALCDRLAIRFRMLGPIAFDAPSTPIVIEGRELCLERAISNLLKNAFDHGSQPIQLELMHQDGELAIIVSNTEKSADAPSHGYGMGLAVARTMASLHGGRFSWFREQGRVLASLIVPAGGRD</sequence>
<dbReference type="Gene3D" id="1.10.287.130">
    <property type="match status" value="1"/>
</dbReference>
<keyword evidence="9" id="KW-0812">Transmembrane</keyword>
<keyword evidence="6" id="KW-0547">Nucleotide-binding</keyword>
<evidence type="ECO:0000313" key="11">
    <source>
        <dbReference type="EMBL" id="AVP97974.1"/>
    </source>
</evidence>
<dbReference type="InterPro" id="IPR036890">
    <property type="entry name" value="HATPase_C_sf"/>
</dbReference>
<evidence type="ECO:0000256" key="7">
    <source>
        <dbReference type="ARBA" id="ARBA00022777"/>
    </source>
</evidence>
<dbReference type="EC" id="2.7.13.3" evidence="3"/>
<dbReference type="PANTHER" id="PTHR44936">
    <property type="entry name" value="SENSOR PROTEIN CREC"/>
    <property type="match status" value="1"/>
</dbReference>
<evidence type="ECO:0000256" key="4">
    <source>
        <dbReference type="ARBA" id="ARBA00022475"/>
    </source>
</evidence>
<dbReference type="Gene3D" id="3.30.565.10">
    <property type="entry name" value="Histidine kinase-like ATPase, C-terminal domain"/>
    <property type="match status" value="1"/>
</dbReference>
<organism evidence="11 12">
    <name type="scientific">Ahniella affigens</name>
    <dbReference type="NCBI Taxonomy" id="2021234"/>
    <lineage>
        <taxon>Bacteria</taxon>
        <taxon>Pseudomonadati</taxon>
        <taxon>Pseudomonadota</taxon>
        <taxon>Gammaproteobacteria</taxon>
        <taxon>Lysobacterales</taxon>
        <taxon>Rhodanobacteraceae</taxon>
        <taxon>Ahniella</taxon>
    </lineage>
</organism>
<keyword evidence="7" id="KW-0418">Kinase</keyword>
<keyword evidence="12" id="KW-1185">Reference proteome</keyword>
<dbReference type="EMBL" id="CP027860">
    <property type="protein sequence ID" value="AVP97974.1"/>
    <property type="molecule type" value="Genomic_DNA"/>
</dbReference>
<comment type="catalytic activity">
    <reaction evidence="1">
        <text>ATP + protein L-histidine = ADP + protein N-phospho-L-histidine.</text>
        <dbReference type="EC" id="2.7.13.3"/>
    </reaction>
</comment>
<evidence type="ECO:0000256" key="8">
    <source>
        <dbReference type="ARBA" id="ARBA00022840"/>
    </source>
</evidence>
<dbReference type="CDD" id="cd00082">
    <property type="entry name" value="HisKA"/>
    <property type="match status" value="1"/>
</dbReference>
<dbReference type="PANTHER" id="PTHR44936:SF10">
    <property type="entry name" value="SENSOR PROTEIN RSTB"/>
    <property type="match status" value="1"/>
</dbReference>
<accession>A0A2P1PT09</accession>
<feature type="transmembrane region" description="Helical" evidence="9">
    <location>
        <begin position="137"/>
        <end position="156"/>
    </location>
</feature>
<evidence type="ECO:0000259" key="10">
    <source>
        <dbReference type="PROSITE" id="PS50109"/>
    </source>
</evidence>
<evidence type="ECO:0000256" key="9">
    <source>
        <dbReference type="SAM" id="Phobius"/>
    </source>
</evidence>
<dbReference type="SUPFAM" id="SSF55874">
    <property type="entry name" value="ATPase domain of HSP90 chaperone/DNA topoisomerase II/histidine kinase"/>
    <property type="match status" value="1"/>
</dbReference>
<dbReference type="SMART" id="SM00388">
    <property type="entry name" value="HisKA"/>
    <property type="match status" value="1"/>
</dbReference>
<evidence type="ECO:0000256" key="3">
    <source>
        <dbReference type="ARBA" id="ARBA00012438"/>
    </source>
</evidence>
<feature type="domain" description="Histidine kinase" evidence="10">
    <location>
        <begin position="218"/>
        <end position="398"/>
    </location>
</feature>
<keyword evidence="8" id="KW-0067">ATP-binding</keyword>